<keyword evidence="1" id="KW-0472">Membrane</keyword>
<proteinExistence type="predicted"/>
<gene>
    <name evidence="2" type="ORF">ACFQ5J_06725</name>
</gene>
<dbReference type="RefSeq" id="WP_125754185.1">
    <property type="nucleotide sequence ID" value="NZ_JBHTON010000018.1"/>
</dbReference>
<dbReference type="EMBL" id="JBHTON010000018">
    <property type="protein sequence ID" value="MFD1484918.1"/>
    <property type="molecule type" value="Genomic_DNA"/>
</dbReference>
<feature type="transmembrane region" description="Helical" evidence="1">
    <location>
        <begin position="6"/>
        <end position="23"/>
    </location>
</feature>
<organism evidence="2 3">
    <name type="scientific">Lacticaseibacillus baoqingensis</name>
    <dbReference type="NCBI Taxonomy" id="2486013"/>
    <lineage>
        <taxon>Bacteria</taxon>
        <taxon>Bacillati</taxon>
        <taxon>Bacillota</taxon>
        <taxon>Bacilli</taxon>
        <taxon>Lactobacillales</taxon>
        <taxon>Lactobacillaceae</taxon>
        <taxon>Lacticaseibacillus</taxon>
    </lineage>
</organism>
<keyword evidence="3" id="KW-1185">Reference proteome</keyword>
<name>A0ABW4E717_9LACO</name>
<evidence type="ECO:0000313" key="3">
    <source>
        <dbReference type="Proteomes" id="UP001597252"/>
    </source>
</evidence>
<keyword evidence="1" id="KW-0812">Transmembrane</keyword>
<dbReference type="Proteomes" id="UP001597252">
    <property type="component" value="Unassembled WGS sequence"/>
</dbReference>
<feature type="transmembrane region" description="Helical" evidence="1">
    <location>
        <begin position="35"/>
        <end position="54"/>
    </location>
</feature>
<sequence>MTLALILILLIVVITIALGVVNYQLGKHGRSRQTGVIIPIAYFIIRVAMTIMAHGENGSVLSSATGALLVAVLYYAAFVWGMRRQN</sequence>
<keyword evidence="1" id="KW-1133">Transmembrane helix</keyword>
<protein>
    <recommendedName>
        <fullName evidence="4">Integral membrane protein</fullName>
    </recommendedName>
</protein>
<reference evidence="3" key="1">
    <citation type="journal article" date="2019" name="Int. J. Syst. Evol. Microbiol.">
        <title>The Global Catalogue of Microorganisms (GCM) 10K type strain sequencing project: providing services to taxonomists for standard genome sequencing and annotation.</title>
        <authorList>
            <consortium name="The Broad Institute Genomics Platform"/>
            <consortium name="The Broad Institute Genome Sequencing Center for Infectious Disease"/>
            <person name="Wu L."/>
            <person name="Ma J."/>
        </authorList>
    </citation>
    <scope>NUCLEOTIDE SEQUENCE [LARGE SCALE GENOMIC DNA]</scope>
    <source>
        <strain evidence="3">CCM 8903</strain>
    </source>
</reference>
<evidence type="ECO:0000313" key="2">
    <source>
        <dbReference type="EMBL" id="MFD1484918.1"/>
    </source>
</evidence>
<evidence type="ECO:0008006" key="4">
    <source>
        <dbReference type="Google" id="ProtNLM"/>
    </source>
</evidence>
<accession>A0ABW4E717</accession>
<feature type="transmembrane region" description="Helical" evidence="1">
    <location>
        <begin position="60"/>
        <end position="80"/>
    </location>
</feature>
<comment type="caution">
    <text evidence="2">The sequence shown here is derived from an EMBL/GenBank/DDBJ whole genome shotgun (WGS) entry which is preliminary data.</text>
</comment>
<evidence type="ECO:0000256" key="1">
    <source>
        <dbReference type="SAM" id="Phobius"/>
    </source>
</evidence>